<proteinExistence type="predicted"/>
<keyword evidence="2" id="KW-1185">Reference proteome</keyword>
<dbReference type="EMBL" id="CAJVQC010128325">
    <property type="protein sequence ID" value="CAG8840924.1"/>
    <property type="molecule type" value="Genomic_DNA"/>
</dbReference>
<feature type="non-terminal residue" evidence="1">
    <location>
        <position position="238"/>
    </location>
</feature>
<feature type="non-terminal residue" evidence="1">
    <location>
        <position position="1"/>
    </location>
</feature>
<comment type="caution">
    <text evidence="1">The sequence shown here is derived from an EMBL/GenBank/DDBJ whole genome shotgun (WGS) entry which is preliminary data.</text>
</comment>
<evidence type="ECO:0000313" key="1">
    <source>
        <dbReference type="EMBL" id="CAG8840924.1"/>
    </source>
</evidence>
<organism evidence="1 2">
    <name type="scientific">Racocetra persica</name>
    <dbReference type="NCBI Taxonomy" id="160502"/>
    <lineage>
        <taxon>Eukaryota</taxon>
        <taxon>Fungi</taxon>
        <taxon>Fungi incertae sedis</taxon>
        <taxon>Mucoromycota</taxon>
        <taxon>Glomeromycotina</taxon>
        <taxon>Glomeromycetes</taxon>
        <taxon>Diversisporales</taxon>
        <taxon>Gigasporaceae</taxon>
        <taxon>Racocetra</taxon>
    </lineage>
</organism>
<evidence type="ECO:0000313" key="2">
    <source>
        <dbReference type="Proteomes" id="UP000789920"/>
    </source>
</evidence>
<dbReference type="Proteomes" id="UP000789920">
    <property type="component" value="Unassembled WGS sequence"/>
</dbReference>
<name>A0ACA9SJQ5_9GLOM</name>
<gene>
    <name evidence="1" type="ORF">RPERSI_LOCUS31638</name>
</gene>
<reference evidence="1" key="1">
    <citation type="submission" date="2021-06" db="EMBL/GenBank/DDBJ databases">
        <authorList>
            <person name="Kallberg Y."/>
            <person name="Tangrot J."/>
            <person name="Rosling A."/>
        </authorList>
    </citation>
    <scope>NUCLEOTIDE SEQUENCE</scope>
    <source>
        <strain evidence="1">MA461A</strain>
    </source>
</reference>
<protein>
    <submittedName>
        <fullName evidence="1">20039_t:CDS:1</fullName>
    </submittedName>
</protein>
<sequence>LARITNRFVPSHDPSISKDDPATKLFQDGNPFRISKRRAKLIPASCFLLEAIMDVINLRYLYFCEGGVRQGKCFDMMPQSERVKDPFDTFISSNSLHPKYITNQYRNKLVGIMKAALPPVFYDVLDSDDLVSETTKKKPQRLERLLPSLVYLSHWSMHLAKESRPIYAFYLSLSGGALCNAPGITHVDRAIIAWCLMYRHYDDASGDVEDDVSNMASEMFYGVKKMIPGGKDHEMERN</sequence>
<accession>A0ACA9SJQ5</accession>